<name>A0AAC9AWR3_SPHMC</name>
<sequence>MIAATPFLWLIVRDTVMLLRANDGEKKEEAQWILAERLAQTIGYSDIRTDAQAPMISSRAHEPNCFVVDASAFRPSDTPPAQSPEGSQRWVEFDKIFAKHEMLAERAASQISQHQLLSRNFSTSELMLFNACLSATPFAGWCEARISDRLRDKYYKSYREVMVSRGLMLRRAKESGRSCFTMPRVIKP</sequence>
<organism evidence="1 2">
    <name type="scientific">Sphingopyxis macrogoltabida</name>
    <name type="common">Sphingomonas macrogoltabidus</name>
    <dbReference type="NCBI Taxonomy" id="33050"/>
    <lineage>
        <taxon>Bacteria</taxon>
        <taxon>Pseudomonadati</taxon>
        <taxon>Pseudomonadota</taxon>
        <taxon>Alphaproteobacteria</taxon>
        <taxon>Sphingomonadales</taxon>
        <taxon>Sphingomonadaceae</taxon>
        <taxon>Sphingopyxis</taxon>
    </lineage>
</organism>
<evidence type="ECO:0000313" key="2">
    <source>
        <dbReference type="Proteomes" id="UP000076088"/>
    </source>
</evidence>
<proteinExistence type="predicted"/>
<keyword evidence="2" id="KW-1185">Reference proteome</keyword>
<dbReference type="KEGG" id="smaz:LH19_19740"/>
<evidence type="ECO:0000313" key="1">
    <source>
        <dbReference type="EMBL" id="AMU91357.1"/>
    </source>
</evidence>
<dbReference type="AlphaFoldDB" id="A0AAC9AWR3"/>
<dbReference type="EMBL" id="CP013344">
    <property type="protein sequence ID" value="AMU91357.1"/>
    <property type="molecule type" value="Genomic_DNA"/>
</dbReference>
<accession>A0AAC9AWR3</accession>
<gene>
    <name evidence="1" type="ORF">ATM17_20290</name>
</gene>
<reference evidence="2" key="1">
    <citation type="submission" date="2015-11" db="EMBL/GenBank/DDBJ databases">
        <title>Complete genome sequence of a polyethylene-glycol degrader Sphingopyxis macrogoltabida 203N (NBRC 111659).</title>
        <authorList>
            <person name="Yoshiyuki O."/>
            <person name="Shouta N."/>
            <person name="Nagata Y."/>
            <person name="Numata M."/>
            <person name="Tsuchikane K."/>
            <person name="Hosoyama A."/>
            <person name="Yamazoe A."/>
            <person name="Tsuda M."/>
            <person name="Fujita N."/>
            <person name="Kawai F."/>
        </authorList>
    </citation>
    <scope>NUCLEOTIDE SEQUENCE [LARGE SCALE GENOMIC DNA]</scope>
    <source>
        <strain evidence="2">203N</strain>
    </source>
</reference>
<dbReference type="Proteomes" id="UP000076088">
    <property type="component" value="Chromosome"/>
</dbReference>
<protein>
    <submittedName>
        <fullName evidence="1">Uncharacterized protein</fullName>
    </submittedName>
</protein>
<reference evidence="1 2" key="2">
    <citation type="journal article" date="2016" name="Genome Announc.">
        <title>Complete Genome Sequence of Sphingopyxis macrogoltabida Strain 203N (NBRC 111659), a Polyethylene Glycol Degrader.</title>
        <authorList>
            <person name="Ohtsubo Y."/>
            <person name="Nonoyama S."/>
            <person name="Nagata Y."/>
            <person name="Numata M."/>
            <person name="Tsuchikane K."/>
            <person name="Hosoyama A."/>
            <person name="Yamazoe A."/>
            <person name="Tsuda M."/>
            <person name="Fujita N."/>
            <person name="Kawai F."/>
        </authorList>
    </citation>
    <scope>NUCLEOTIDE SEQUENCE [LARGE SCALE GENOMIC DNA]</scope>
    <source>
        <strain evidence="1 2">203N</strain>
    </source>
</reference>